<evidence type="ECO:0000256" key="3">
    <source>
        <dbReference type="ARBA" id="ARBA00023082"/>
    </source>
</evidence>
<dbReference type="CDD" id="cd06171">
    <property type="entry name" value="Sigma70_r4"/>
    <property type="match status" value="1"/>
</dbReference>
<dbReference type="InterPro" id="IPR014284">
    <property type="entry name" value="RNA_pol_sigma-70_dom"/>
</dbReference>
<keyword evidence="4" id="KW-0804">Transcription</keyword>
<dbReference type="GO" id="GO:0003677">
    <property type="term" value="F:DNA binding"/>
    <property type="evidence" value="ECO:0007669"/>
    <property type="project" value="InterPro"/>
</dbReference>
<feature type="domain" description="RNA polymerase sigma factor 70 region 4 type 2" evidence="6">
    <location>
        <begin position="113"/>
        <end position="164"/>
    </location>
</feature>
<dbReference type="OrthoDB" id="1453134at2"/>
<dbReference type="InterPro" id="IPR039425">
    <property type="entry name" value="RNA_pol_sigma-70-like"/>
</dbReference>
<dbReference type="PANTHER" id="PTHR43133">
    <property type="entry name" value="RNA POLYMERASE ECF-TYPE SIGMA FACTO"/>
    <property type="match status" value="1"/>
</dbReference>
<dbReference type="NCBIfam" id="TIGR02937">
    <property type="entry name" value="sigma70-ECF"/>
    <property type="match status" value="1"/>
</dbReference>
<dbReference type="EMBL" id="QFLI01000003">
    <property type="protein sequence ID" value="PXY01381.1"/>
    <property type="molecule type" value="Genomic_DNA"/>
</dbReference>
<dbReference type="AlphaFoldDB" id="A0A2V3ZYN0"/>
<dbReference type="GO" id="GO:0006352">
    <property type="term" value="P:DNA-templated transcription initiation"/>
    <property type="evidence" value="ECO:0007669"/>
    <property type="project" value="InterPro"/>
</dbReference>
<dbReference type="InterPro" id="IPR013324">
    <property type="entry name" value="RNA_pol_sigma_r3/r4-like"/>
</dbReference>
<dbReference type="InterPro" id="IPR013325">
    <property type="entry name" value="RNA_pol_sigma_r2"/>
</dbReference>
<dbReference type="GO" id="GO:0016987">
    <property type="term" value="F:sigma factor activity"/>
    <property type="evidence" value="ECO:0007669"/>
    <property type="project" value="UniProtKB-KW"/>
</dbReference>
<name>A0A2V3ZYN0_9BACT</name>
<feature type="domain" description="RNA polymerase sigma-70 region 2" evidence="5">
    <location>
        <begin position="18"/>
        <end position="80"/>
    </location>
</feature>
<comment type="caution">
    <text evidence="7">The sequence shown here is derived from an EMBL/GenBank/DDBJ whole genome shotgun (WGS) entry which is preliminary data.</text>
</comment>
<dbReference type="InterPro" id="IPR036388">
    <property type="entry name" value="WH-like_DNA-bd_sf"/>
</dbReference>
<sequence>MKIQLSHSTHKIDFNTCFKEYYSPLCNYAYSFLTDQDQCEDLVQDIFLKIWDSPPKISTSISSYLYRAVKNACISQMKKNVQQSILPIEEVEDPMETPFEINREENLARIRTKVERAVENLPPKCKEVFIMRRNMQMSYHEISEHLNISKKTIENQMNTAIKKLRSQLDKNDLLIYFLMMVKG</sequence>
<dbReference type="Gene3D" id="1.10.1740.10">
    <property type="match status" value="1"/>
</dbReference>
<evidence type="ECO:0000313" key="8">
    <source>
        <dbReference type="Proteomes" id="UP000248079"/>
    </source>
</evidence>
<dbReference type="Pfam" id="PF04542">
    <property type="entry name" value="Sigma70_r2"/>
    <property type="match status" value="1"/>
</dbReference>
<accession>A0A2V3ZYN0</accession>
<dbReference type="InterPro" id="IPR014327">
    <property type="entry name" value="RNA_pol_sigma70_bacteroid"/>
</dbReference>
<evidence type="ECO:0000256" key="2">
    <source>
        <dbReference type="ARBA" id="ARBA00023015"/>
    </source>
</evidence>
<protein>
    <submittedName>
        <fullName evidence="7">RNA polymerase sigma-70 factor</fullName>
    </submittedName>
</protein>
<gene>
    <name evidence="7" type="ORF">DF185_07805</name>
</gene>
<organism evidence="7 8">
    <name type="scientific">Marinifilum breve</name>
    <dbReference type="NCBI Taxonomy" id="2184082"/>
    <lineage>
        <taxon>Bacteria</taxon>
        <taxon>Pseudomonadati</taxon>
        <taxon>Bacteroidota</taxon>
        <taxon>Bacteroidia</taxon>
        <taxon>Marinilabiliales</taxon>
        <taxon>Marinifilaceae</taxon>
    </lineage>
</organism>
<dbReference type="SUPFAM" id="SSF88946">
    <property type="entry name" value="Sigma2 domain of RNA polymerase sigma factors"/>
    <property type="match status" value="1"/>
</dbReference>
<evidence type="ECO:0000256" key="4">
    <source>
        <dbReference type="ARBA" id="ARBA00023163"/>
    </source>
</evidence>
<dbReference type="Proteomes" id="UP000248079">
    <property type="component" value="Unassembled WGS sequence"/>
</dbReference>
<reference evidence="7 8" key="1">
    <citation type="submission" date="2018-05" db="EMBL/GenBank/DDBJ databases">
        <title>Marinifilum breve JC075T sp. nov., a marine bacterium isolated from Yongle Blue Hole in the South China Sea.</title>
        <authorList>
            <person name="Fu T."/>
        </authorList>
    </citation>
    <scope>NUCLEOTIDE SEQUENCE [LARGE SCALE GENOMIC DNA]</scope>
    <source>
        <strain evidence="7 8">JC075</strain>
    </source>
</reference>
<dbReference type="SUPFAM" id="SSF88659">
    <property type="entry name" value="Sigma3 and sigma4 domains of RNA polymerase sigma factors"/>
    <property type="match status" value="1"/>
</dbReference>
<keyword evidence="2" id="KW-0805">Transcription regulation</keyword>
<keyword evidence="8" id="KW-1185">Reference proteome</keyword>
<evidence type="ECO:0000259" key="6">
    <source>
        <dbReference type="Pfam" id="PF08281"/>
    </source>
</evidence>
<evidence type="ECO:0000256" key="1">
    <source>
        <dbReference type="ARBA" id="ARBA00010641"/>
    </source>
</evidence>
<dbReference type="InterPro" id="IPR013249">
    <property type="entry name" value="RNA_pol_sigma70_r4_t2"/>
</dbReference>
<keyword evidence="3" id="KW-0731">Sigma factor</keyword>
<dbReference type="NCBIfam" id="TIGR02985">
    <property type="entry name" value="Sig70_bacteroi1"/>
    <property type="match status" value="1"/>
</dbReference>
<evidence type="ECO:0000313" key="7">
    <source>
        <dbReference type="EMBL" id="PXY01381.1"/>
    </source>
</evidence>
<proteinExistence type="inferred from homology"/>
<comment type="similarity">
    <text evidence="1">Belongs to the sigma-70 factor family. ECF subfamily.</text>
</comment>
<dbReference type="PANTHER" id="PTHR43133:SF46">
    <property type="entry name" value="RNA POLYMERASE SIGMA-70 FACTOR ECF SUBFAMILY"/>
    <property type="match status" value="1"/>
</dbReference>
<dbReference type="Gene3D" id="1.10.10.10">
    <property type="entry name" value="Winged helix-like DNA-binding domain superfamily/Winged helix DNA-binding domain"/>
    <property type="match status" value="1"/>
</dbReference>
<dbReference type="Pfam" id="PF08281">
    <property type="entry name" value="Sigma70_r4_2"/>
    <property type="match status" value="1"/>
</dbReference>
<dbReference type="InterPro" id="IPR007627">
    <property type="entry name" value="RNA_pol_sigma70_r2"/>
</dbReference>
<evidence type="ECO:0000259" key="5">
    <source>
        <dbReference type="Pfam" id="PF04542"/>
    </source>
</evidence>